<dbReference type="SFLD" id="SFLDG01389">
    <property type="entry name" value="menaquinone_synthsis_involved"/>
    <property type="match status" value="1"/>
</dbReference>
<keyword evidence="14" id="KW-1185">Reference proteome</keyword>
<comment type="catalytic activity">
    <reaction evidence="9">
        <text>5-amino-6-(D-ribitylamino)uracil + L-tyrosine + S-adenosyl-L-methionine = 5-amino-5-(4-hydroxybenzyl)-6-(D-ribitylimino)-5,6-dihydrouracil + 2-iminoacetate + 5'-deoxyadenosine + L-methionine + H(+)</text>
        <dbReference type="Rhea" id="RHEA:55200"/>
        <dbReference type="ChEBI" id="CHEBI:15378"/>
        <dbReference type="ChEBI" id="CHEBI:15934"/>
        <dbReference type="ChEBI" id="CHEBI:17319"/>
        <dbReference type="ChEBI" id="CHEBI:57844"/>
        <dbReference type="ChEBI" id="CHEBI:58315"/>
        <dbReference type="ChEBI" id="CHEBI:59789"/>
        <dbReference type="ChEBI" id="CHEBI:77846"/>
        <dbReference type="ChEBI" id="CHEBI:85936"/>
        <dbReference type="EC" id="2.5.1.147"/>
    </reaction>
</comment>
<feature type="binding site" evidence="10">
    <location>
        <position position="81"/>
    </location>
    <ligand>
        <name>[4Fe-4S] cluster</name>
        <dbReference type="ChEBI" id="CHEBI:49883"/>
        <note>4Fe-4S-S-AdoMet</note>
    </ligand>
</feature>
<dbReference type="KEGG" id="nga:Ngar_c12350"/>
<proteinExistence type="inferred from homology"/>
<dbReference type="InterPro" id="IPR058240">
    <property type="entry name" value="rSAM_sf"/>
</dbReference>
<dbReference type="InterPro" id="IPR019940">
    <property type="entry name" value="CofH_family"/>
</dbReference>
<evidence type="ECO:0000256" key="5">
    <source>
        <dbReference type="ARBA" id="ARBA00022691"/>
    </source>
</evidence>
<dbReference type="PIRSF" id="PIRSF004762">
    <property type="entry name" value="CHP00423"/>
    <property type="match status" value="1"/>
</dbReference>
<dbReference type="GO" id="GO:0046872">
    <property type="term" value="F:metal ion binding"/>
    <property type="evidence" value="ECO:0007669"/>
    <property type="project" value="UniProtKB-KW"/>
</dbReference>
<dbReference type="OrthoDB" id="8186at2157"/>
<dbReference type="NCBIfam" id="TIGR00423">
    <property type="entry name" value="CofH family radical SAM protein"/>
    <property type="match status" value="1"/>
</dbReference>
<evidence type="ECO:0000256" key="11">
    <source>
        <dbReference type="PIRSR" id="PIRSR004762-2"/>
    </source>
</evidence>
<dbReference type="RefSeq" id="WP_015018712.1">
    <property type="nucleotide sequence ID" value="NC_018719.1"/>
</dbReference>
<evidence type="ECO:0000256" key="8">
    <source>
        <dbReference type="ARBA" id="ARBA00023014"/>
    </source>
</evidence>
<keyword evidence="6" id="KW-0479">Metal-binding</keyword>
<evidence type="ECO:0000256" key="3">
    <source>
        <dbReference type="ARBA" id="ARBA00022485"/>
    </source>
</evidence>
<dbReference type="FunCoup" id="K0IEJ7">
    <property type="interactions" value="131"/>
</dbReference>
<dbReference type="AlphaFoldDB" id="K0IEJ7"/>
<dbReference type="NCBIfam" id="TIGR03551">
    <property type="entry name" value="F420_cofH"/>
    <property type="match status" value="1"/>
</dbReference>
<gene>
    <name evidence="13" type="primary">cofH1</name>
    <name evidence="13" type="ordered locus">Ngar_c12350</name>
</gene>
<keyword evidence="3 10" id="KW-0004">4Fe-4S</keyword>
<dbReference type="SFLD" id="SFLDG01064">
    <property type="entry name" value="F420__menaquinone_cofactor_bio"/>
    <property type="match status" value="1"/>
</dbReference>
<dbReference type="SFLD" id="SFLDF00293">
    <property type="entry name" value="((2_3_4_5-tetrahydroxypentyl)a"/>
    <property type="match status" value="1"/>
</dbReference>
<feature type="domain" description="Radical SAM core" evidence="12">
    <location>
        <begin position="63"/>
        <end position="301"/>
    </location>
</feature>
<evidence type="ECO:0000259" key="12">
    <source>
        <dbReference type="PROSITE" id="PS51918"/>
    </source>
</evidence>
<feature type="binding site" evidence="11">
    <location>
        <position position="189"/>
    </location>
    <ligand>
        <name>S-adenosyl-L-methionine</name>
        <dbReference type="ChEBI" id="CHEBI:59789"/>
    </ligand>
</feature>
<dbReference type="InterPro" id="IPR006638">
    <property type="entry name" value="Elp3/MiaA/NifB-like_rSAM"/>
</dbReference>
<dbReference type="InParanoid" id="K0IEJ7"/>
<comment type="cofactor">
    <cofactor evidence="10">
        <name>[4Fe-4S] cluster</name>
        <dbReference type="ChEBI" id="CHEBI:49883"/>
    </cofactor>
    <text evidence="10">Binds 1 [4Fe-4S] cluster. The cluster is coordinated with 3 cysteines and an exchangeable S-adenosyl-L-methionine.</text>
</comment>
<dbReference type="InterPro" id="IPR007197">
    <property type="entry name" value="rSAM"/>
</dbReference>
<accession>K0IEJ7</accession>
<evidence type="ECO:0000256" key="9">
    <source>
        <dbReference type="ARBA" id="ARBA00048468"/>
    </source>
</evidence>
<dbReference type="Proteomes" id="UP000008037">
    <property type="component" value="Chromosome"/>
</dbReference>
<evidence type="ECO:0000256" key="1">
    <source>
        <dbReference type="ARBA" id="ARBA00004712"/>
    </source>
</evidence>
<dbReference type="STRING" id="1237085.Ngar_c12350"/>
<evidence type="ECO:0000256" key="4">
    <source>
        <dbReference type="ARBA" id="ARBA00022679"/>
    </source>
</evidence>
<dbReference type="InterPro" id="IPR020050">
    <property type="entry name" value="FO_synthase_su2"/>
</dbReference>
<dbReference type="SFLD" id="SFLDS00029">
    <property type="entry name" value="Radical_SAM"/>
    <property type="match status" value="1"/>
</dbReference>
<keyword evidence="5 10" id="KW-0949">S-adenosyl-L-methionine</keyword>
<dbReference type="SFLD" id="SFLDF00342">
    <property type="entry name" value="cyclic_dehypoxanthine_futalosi"/>
    <property type="match status" value="1"/>
</dbReference>
<keyword evidence="8 10" id="KW-0411">Iron-sulfur</keyword>
<dbReference type="PANTHER" id="PTHR43076:SF1">
    <property type="entry name" value="LIPOYL SYNTHASE 2"/>
    <property type="match status" value="1"/>
</dbReference>
<dbReference type="Pfam" id="PF04055">
    <property type="entry name" value="Radical_SAM"/>
    <property type="match status" value="1"/>
</dbReference>
<dbReference type="InterPro" id="IPR045567">
    <property type="entry name" value="CofH/MnqC-like_C"/>
</dbReference>
<dbReference type="UniPathway" id="UPA00072"/>
<evidence type="ECO:0000313" key="14">
    <source>
        <dbReference type="Proteomes" id="UP000008037"/>
    </source>
</evidence>
<dbReference type="HOGENOM" id="CLU_040406_1_1_2"/>
<evidence type="ECO:0000256" key="7">
    <source>
        <dbReference type="ARBA" id="ARBA00023004"/>
    </source>
</evidence>
<organism evidence="13 14">
    <name type="scientific">Nitrososphaera gargensis (strain Ga9.2)</name>
    <dbReference type="NCBI Taxonomy" id="1237085"/>
    <lineage>
        <taxon>Archaea</taxon>
        <taxon>Nitrososphaerota</taxon>
        <taxon>Nitrososphaeria</taxon>
        <taxon>Nitrososphaerales</taxon>
        <taxon>Nitrososphaeraceae</taxon>
        <taxon>Nitrososphaera</taxon>
    </lineage>
</organism>
<dbReference type="CDD" id="cd01335">
    <property type="entry name" value="Radical_SAM"/>
    <property type="match status" value="1"/>
</dbReference>
<keyword evidence="4 13" id="KW-0808">Transferase</keyword>
<dbReference type="GO" id="GO:0044689">
    <property type="term" value="F:7,8-didemethyl-8-hydroxy-5-deazariboflavin synthase activity"/>
    <property type="evidence" value="ECO:0007669"/>
    <property type="project" value="TreeGrafter"/>
</dbReference>
<dbReference type="EMBL" id="CP002408">
    <property type="protein sequence ID" value="AFU58175.1"/>
    <property type="molecule type" value="Genomic_DNA"/>
</dbReference>
<dbReference type="SFLD" id="SFLDG01388">
    <property type="entry name" value="7_8-didemethyl-8-hydroxy-5-dea"/>
    <property type="match status" value="1"/>
</dbReference>
<sequence length="421" mass="46393">MSMLDSLLKRADPVVAAALERALSGKDISVDEAVALFDSTGLEMNLAVMVADELRRRTVGDDVTYVINRNINFTNVCIKQCGFCAFSRDFREEEGYFLPTEEIVRRAKEAAGLGATEVCIQAGLPPKMDGNLYADICRAVKKELPDMHIHAFSPEEVMYGAIRSETPVPEYLKALKEAGVGSLPGTAAEILDQSLRDIISPGRISVQDWVAVIKQAHTLGIPTTSTIMYGHVETSRHKAEHIALLREIQKETHGFTEFVPLSFVHTEAPMYSHGTVPNIRAGADGNEVIKMHAVARIMLNNHIPNIQVSWVKEGARMSQLLLAAGANDFGGTLINESISTAAGAQHGQLMKPKEIRQLIRSAGRTPVQRSTTYRVLKVFSDEKEDDQESALDSADASQFGSYHQLIKLDKFRYNNNKDAKK</sequence>
<dbReference type="PROSITE" id="PS51918">
    <property type="entry name" value="RADICAL_SAM"/>
    <property type="match status" value="1"/>
</dbReference>
<feature type="binding site" evidence="11">
    <location>
        <position position="153"/>
    </location>
    <ligand>
        <name>(3R)-3-methyl-D-ornithine</name>
        <dbReference type="ChEBI" id="CHEBI:64642"/>
    </ligand>
</feature>
<comment type="pathway">
    <text evidence="1">Cofactor biosynthesis; coenzyme F0 biosynthesis.</text>
</comment>
<feature type="binding site" evidence="10">
    <location>
        <position position="77"/>
    </location>
    <ligand>
        <name>[4Fe-4S] cluster</name>
        <dbReference type="ChEBI" id="CHEBI:49883"/>
        <note>4Fe-4S-S-AdoMet</note>
    </ligand>
</feature>
<evidence type="ECO:0000256" key="6">
    <source>
        <dbReference type="ARBA" id="ARBA00022723"/>
    </source>
</evidence>
<dbReference type="GO" id="GO:0051539">
    <property type="term" value="F:4 iron, 4 sulfur cluster binding"/>
    <property type="evidence" value="ECO:0007669"/>
    <property type="project" value="UniProtKB-KW"/>
</dbReference>
<name>K0IEJ7_NITGG</name>
<dbReference type="InterPro" id="IPR013785">
    <property type="entry name" value="Aldolase_TIM"/>
</dbReference>
<evidence type="ECO:0000256" key="2">
    <source>
        <dbReference type="ARBA" id="ARBA00012289"/>
    </source>
</evidence>
<dbReference type="SMART" id="SM00729">
    <property type="entry name" value="Elp3"/>
    <property type="match status" value="1"/>
</dbReference>
<dbReference type="Gene3D" id="3.20.20.70">
    <property type="entry name" value="Aldolase class I"/>
    <property type="match status" value="1"/>
</dbReference>
<evidence type="ECO:0000313" key="13">
    <source>
        <dbReference type="EMBL" id="AFU58175.1"/>
    </source>
</evidence>
<dbReference type="Pfam" id="PF19288">
    <property type="entry name" value="CofH_C"/>
    <property type="match status" value="1"/>
</dbReference>
<feature type="binding site" evidence="10">
    <location>
        <position position="84"/>
    </location>
    <ligand>
        <name>[4Fe-4S] cluster</name>
        <dbReference type="ChEBI" id="CHEBI:49883"/>
        <note>4Fe-4S-S-AdoMet</note>
    </ligand>
</feature>
<dbReference type="PATRIC" id="fig|1237085.11.peg.1185"/>
<keyword evidence="7 10" id="KW-0408">Iron</keyword>
<feature type="binding site" evidence="11">
    <location>
        <position position="83"/>
    </location>
    <ligand>
        <name>S-adenosyl-L-methionine</name>
        <dbReference type="ChEBI" id="CHEBI:59789"/>
    </ligand>
</feature>
<protein>
    <recommendedName>
        <fullName evidence="2">5-amino-6-(D-ribitylamino)uracil--L-tyrosine 4-hydroxyphenyl transferase</fullName>
        <ecNumber evidence="2">2.5.1.147</ecNumber>
    </recommendedName>
</protein>
<dbReference type="GeneID" id="13797494"/>
<evidence type="ECO:0000256" key="10">
    <source>
        <dbReference type="PIRSR" id="PIRSR004762-1"/>
    </source>
</evidence>
<reference evidence="13 14" key="1">
    <citation type="journal article" date="2012" name="Environ. Microbiol.">
        <title>The genome of the ammonia-oxidizing Candidatus Nitrososphaera gargensis: insights into metabolic versatility and environmental adaptations.</title>
        <authorList>
            <person name="Spang A."/>
            <person name="Poehlein A."/>
            <person name="Offre P."/>
            <person name="Zumbragel S."/>
            <person name="Haider S."/>
            <person name="Rychlik N."/>
            <person name="Nowka B."/>
            <person name="Schmeisser C."/>
            <person name="Lebedeva E.V."/>
            <person name="Rattei T."/>
            <person name="Bohm C."/>
            <person name="Schmid M."/>
            <person name="Galushko A."/>
            <person name="Hatzenpichler R."/>
            <person name="Weinmaier T."/>
            <person name="Daniel R."/>
            <person name="Schleper C."/>
            <person name="Spieck E."/>
            <person name="Streit W."/>
            <person name="Wagner M."/>
        </authorList>
    </citation>
    <scope>NUCLEOTIDE SEQUENCE [LARGE SCALE GENOMIC DNA]</scope>
    <source>
        <strain evidence="14">Ga9.2</strain>
    </source>
</reference>
<feature type="binding site" evidence="11">
    <location>
        <position position="309"/>
    </location>
    <ligand>
        <name>(3R)-3-methyl-D-ornithine</name>
        <dbReference type="ChEBI" id="CHEBI:64642"/>
    </ligand>
</feature>
<dbReference type="GO" id="GO:0141093">
    <property type="term" value="F:5-amino-6-(D-ribitylamino)uracil--L-tyrosine 4-hydroxyphenyl transferase activity"/>
    <property type="evidence" value="ECO:0007669"/>
    <property type="project" value="UniProtKB-EC"/>
</dbReference>
<dbReference type="SUPFAM" id="SSF102114">
    <property type="entry name" value="Radical SAM enzymes"/>
    <property type="match status" value="1"/>
</dbReference>
<dbReference type="EC" id="2.5.1.147" evidence="2"/>
<dbReference type="NCBIfam" id="NF005609">
    <property type="entry name" value="PRK07360.1"/>
    <property type="match status" value="1"/>
</dbReference>
<dbReference type="PANTHER" id="PTHR43076">
    <property type="entry name" value="FO SYNTHASE (COFH)"/>
    <property type="match status" value="1"/>
</dbReference>
<dbReference type="HAMAP" id="MF_01612">
    <property type="entry name" value="FO_synth_sub2"/>
    <property type="match status" value="1"/>
</dbReference>
<dbReference type="InterPro" id="IPR034405">
    <property type="entry name" value="F420"/>
</dbReference>
<dbReference type="SFLD" id="SFLDF00343">
    <property type="entry name" value="aminofutalosine_synthase_(mqnE"/>
    <property type="match status" value="1"/>
</dbReference>